<feature type="transmembrane region" description="Helical" evidence="13">
    <location>
        <begin position="667"/>
        <end position="685"/>
    </location>
</feature>
<evidence type="ECO:0000256" key="7">
    <source>
        <dbReference type="ARBA" id="ARBA00023180"/>
    </source>
</evidence>
<dbReference type="PANTHER" id="PTHR12191:SF22">
    <property type="entry name" value="ZINC TRANSPORTER ZIP6"/>
    <property type="match status" value="1"/>
</dbReference>
<dbReference type="Pfam" id="PF02535">
    <property type="entry name" value="Zip"/>
    <property type="match status" value="1"/>
</dbReference>
<dbReference type="OrthoDB" id="200954at2759"/>
<evidence type="ECO:0000256" key="5">
    <source>
        <dbReference type="ARBA" id="ARBA00022989"/>
    </source>
</evidence>
<dbReference type="InterPro" id="IPR050799">
    <property type="entry name" value="ZIP_Transporter"/>
</dbReference>
<evidence type="ECO:0000256" key="3">
    <source>
        <dbReference type="ARBA" id="ARBA00022475"/>
    </source>
</evidence>
<feature type="region of interest" description="Disordered" evidence="12">
    <location>
        <begin position="95"/>
        <end position="168"/>
    </location>
</feature>
<evidence type="ECO:0000256" key="13">
    <source>
        <dbReference type="SAM" id="Phobius"/>
    </source>
</evidence>
<dbReference type="Proteomes" id="UP000553648">
    <property type="component" value="Unassembled WGS sequence"/>
</dbReference>
<dbReference type="InterPro" id="IPR003689">
    <property type="entry name" value="ZIP"/>
</dbReference>
<feature type="region of interest" description="Disordered" evidence="12">
    <location>
        <begin position="445"/>
        <end position="488"/>
    </location>
</feature>
<evidence type="ECO:0000256" key="4">
    <source>
        <dbReference type="ARBA" id="ARBA00022692"/>
    </source>
</evidence>
<evidence type="ECO:0000256" key="14">
    <source>
        <dbReference type="SAM" id="SignalP"/>
    </source>
</evidence>
<dbReference type="GO" id="GO:0071578">
    <property type="term" value="P:zinc ion import across plasma membrane"/>
    <property type="evidence" value="ECO:0007669"/>
    <property type="project" value="TreeGrafter"/>
</dbReference>
<feature type="non-terminal residue" evidence="15">
    <location>
        <position position="1"/>
    </location>
</feature>
<keyword evidence="7" id="KW-0325">Glycoprotein</keyword>
<keyword evidence="14" id="KW-0732">Signal</keyword>
<evidence type="ECO:0000256" key="12">
    <source>
        <dbReference type="SAM" id="MobiDB-lite"/>
    </source>
</evidence>
<evidence type="ECO:0000256" key="2">
    <source>
        <dbReference type="ARBA" id="ARBA00006939"/>
    </source>
</evidence>
<feature type="non-terminal residue" evidence="15">
    <location>
        <position position="737"/>
    </location>
</feature>
<dbReference type="AlphaFoldDB" id="A0A7L1DPS1"/>
<feature type="compositionally biased region" description="Basic and acidic residues" evidence="12">
    <location>
        <begin position="233"/>
        <end position="243"/>
    </location>
</feature>
<comment type="similarity">
    <text evidence="2">Belongs to the ZIP transporter (TC 2.A.5) family.</text>
</comment>
<feature type="transmembrane region" description="Helical" evidence="13">
    <location>
        <begin position="706"/>
        <end position="727"/>
    </location>
</feature>
<proteinExistence type="inferred from homology"/>
<reference evidence="15 16" key="1">
    <citation type="submission" date="2019-09" db="EMBL/GenBank/DDBJ databases">
        <title>Bird 10,000 Genomes (B10K) Project - Family phase.</title>
        <authorList>
            <person name="Zhang G."/>
        </authorList>
    </citation>
    <scope>NUCLEOTIDE SEQUENCE [LARGE SCALE GENOMIC DNA]</scope>
    <source>
        <strain evidence="15">B10K-DU-002-03</strain>
        <tissue evidence="15">Muscle</tissue>
    </source>
</reference>
<feature type="compositionally biased region" description="Basic and acidic residues" evidence="12">
    <location>
        <begin position="95"/>
        <end position="120"/>
    </location>
</feature>
<dbReference type="GO" id="GO:0005886">
    <property type="term" value="C:plasma membrane"/>
    <property type="evidence" value="ECO:0007669"/>
    <property type="project" value="UniProtKB-SubCell"/>
</dbReference>
<dbReference type="GO" id="GO:0030003">
    <property type="term" value="P:intracellular monoatomic cation homeostasis"/>
    <property type="evidence" value="ECO:0007669"/>
    <property type="project" value="TreeGrafter"/>
</dbReference>
<dbReference type="EMBL" id="VXBA01006129">
    <property type="protein sequence ID" value="NXM78928.1"/>
    <property type="molecule type" value="Genomic_DNA"/>
</dbReference>
<comment type="caution">
    <text evidence="15">The sequence shown here is derived from an EMBL/GenBank/DDBJ whole genome shotgun (WGS) entry which is preliminary data.</text>
</comment>
<evidence type="ECO:0000256" key="9">
    <source>
        <dbReference type="ARBA" id="ARBA00039393"/>
    </source>
</evidence>
<feature type="transmembrane region" description="Helical" evidence="13">
    <location>
        <begin position="319"/>
        <end position="345"/>
    </location>
</feature>
<protein>
    <recommendedName>
        <fullName evidence="9">Zinc transporter ZIP6</fullName>
    </recommendedName>
    <alternativeName>
        <fullName evidence="11">Solute carrier family 39 member 6</fullName>
    </alternativeName>
    <alternativeName>
        <fullName evidence="10">Zrt- and Irt-like protein 6</fullName>
    </alternativeName>
</protein>
<keyword evidence="3" id="KW-1003">Cell membrane</keyword>
<keyword evidence="5 13" id="KW-1133">Transmembrane helix</keyword>
<feature type="compositionally biased region" description="Basic and acidic residues" evidence="12">
    <location>
        <begin position="141"/>
        <end position="164"/>
    </location>
</feature>
<feature type="compositionally biased region" description="Polar residues" evidence="12">
    <location>
        <begin position="478"/>
        <end position="488"/>
    </location>
</feature>
<comment type="subcellular location">
    <subcellularLocation>
        <location evidence="1">Cell membrane</location>
        <topology evidence="1">Multi-pass membrane protein</topology>
    </subcellularLocation>
</comment>
<feature type="chain" id="PRO_5029525892" description="Zinc transporter ZIP6" evidence="14">
    <location>
        <begin position="21"/>
        <end position="737"/>
    </location>
</feature>
<name>A0A7L1DPS1_9PASS</name>
<keyword evidence="6 13" id="KW-0472">Membrane</keyword>
<feature type="transmembrane region" description="Helical" evidence="13">
    <location>
        <begin position="640"/>
        <end position="661"/>
    </location>
</feature>
<feature type="signal peptide" evidence="14">
    <location>
        <begin position="1"/>
        <end position="20"/>
    </location>
</feature>
<organism evidence="15 16">
    <name type="scientific">Serilophus lunatus</name>
    <name type="common">silver-breasted broadbill</name>
    <dbReference type="NCBI Taxonomy" id="239386"/>
    <lineage>
        <taxon>Eukaryota</taxon>
        <taxon>Metazoa</taxon>
        <taxon>Chordata</taxon>
        <taxon>Craniata</taxon>
        <taxon>Vertebrata</taxon>
        <taxon>Euteleostomi</taxon>
        <taxon>Archelosauria</taxon>
        <taxon>Archosauria</taxon>
        <taxon>Dinosauria</taxon>
        <taxon>Saurischia</taxon>
        <taxon>Theropoda</taxon>
        <taxon>Coelurosauria</taxon>
        <taxon>Aves</taxon>
        <taxon>Neognathae</taxon>
        <taxon>Neoaves</taxon>
        <taxon>Telluraves</taxon>
        <taxon>Australaves</taxon>
        <taxon>Passeriformes</taxon>
        <taxon>Eurylaimidae</taxon>
        <taxon>Serilophus</taxon>
    </lineage>
</organism>
<accession>A0A7L1DPS1</accession>
<evidence type="ECO:0000256" key="8">
    <source>
        <dbReference type="ARBA" id="ARBA00034634"/>
    </source>
</evidence>
<evidence type="ECO:0000256" key="10">
    <source>
        <dbReference type="ARBA" id="ARBA00041704"/>
    </source>
</evidence>
<evidence type="ECO:0000256" key="6">
    <source>
        <dbReference type="ARBA" id="ARBA00023136"/>
    </source>
</evidence>
<sequence>MESTVSVIFLVSFSILLCESYHHGVETVTVVHTSERAFPEKTLGVNTDLAGLIQKFHLQELFHRYGENNSLSIDGFRKLLQNIGIDKMKRVKISHNHDHHDHDHHDHDHGHDHHDHDHDHHSHHNHVSLSRSSEKTVCPNHESDASRDHRSSHTKEPHKAEPVEHQQNFVRSKNTVNEIMASVIAAPAGGRAELQNVQPGEVRTVARLGLTGPNAVNVTGGRNASWPPASRANESRTSPKESEGGSYLYSKLKRQSTQECSNASKLMQSHGIGTQVLLTATEFSYLCPALINQIDGKYCIVHATSEKAETPPKSYSLQIAWIGGFISISVISVLSLLGVILVPLMNRVFFKFLLSFLVALAVGTLSGDAFLHLLPHSHGNHHHHHEKPLIEQNKGSMYKHLVFQSTEESAYLDSTWKGLTALGGLYFMFLVEHLITLIKQFKDKKKKKKNEDDGESKKFSANEEKLDTDDRPEGYLGTDSQDPSTFISQQPTAQEEEEVMIAHSHQEEADNEYVSRGCRNKCHSHLHDTLGQTDHLSHHHHDYHHILHHHHHQNHHPHSHSQRYSREELKDAGIATLAWMVIMGDGLHNFSDGLAIGAAFTEGLSSGLSTSVAVFCHELPHELGDFAVLLKAGMTVKQAVLYNALSAMLAYLGMATGILIGHYADNVSMWIFALTAGLFMYVALVDMVPEMLHNDASDHGCSRWGYFLLQNAGILLGFGIMLLISVFEHKIVFSINL</sequence>
<dbReference type="PANTHER" id="PTHR12191">
    <property type="entry name" value="SOLUTE CARRIER FAMILY 39"/>
    <property type="match status" value="1"/>
</dbReference>
<keyword evidence="16" id="KW-1185">Reference proteome</keyword>
<keyword evidence="4 13" id="KW-0812">Transmembrane</keyword>
<dbReference type="GO" id="GO:0140410">
    <property type="term" value="F:monoatomic cation:bicarbonate symporter activity"/>
    <property type="evidence" value="ECO:0007669"/>
    <property type="project" value="TreeGrafter"/>
</dbReference>
<evidence type="ECO:0000256" key="1">
    <source>
        <dbReference type="ARBA" id="ARBA00004651"/>
    </source>
</evidence>
<feature type="transmembrane region" description="Helical" evidence="13">
    <location>
        <begin position="419"/>
        <end position="438"/>
    </location>
</feature>
<comment type="catalytic activity">
    <reaction evidence="8">
        <text>Zn(2+)(in) = Zn(2+)(out)</text>
        <dbReference type="Rhea" id="RHEA:29351"/>
        <dbReference type="ChEBI" id="CHEBI:29105"/>
    </reaction>
</comment>
<evidence type="ECO:0000313" key="16">
    <source>
        <dbReference type="Proteomes" id="UP000553648"/>
    </source>
</evidence>
<feature type="region of interest" description="Disordered" evidence="12">
    <location>
        <begin position="219"/>
        <end position="247"/>
    </location>
</feature>
<evidence type="ECO:0000256" key="11">
    <source>
        <dbReference type="ARBA" id="ARBA00042779"/>
    </source>
</evidence>
<evidence type="ECO:0000313" key="15">
    <source>
        <dbReference type="EMBL" id="NXM78928.1"/>
    </source>
</evidence>
<dbReference type="GO" id="GO:0005385">
    <property type="term" value="F:zinc ion transmembrane transporter activity"/>
    <property type="evidence" value="ECO:0007669"/>
    <property type="project" value="TreeGrafter"/>
</dbReference>
<gene>
    <name evidence="15" type="primary">Slc39a6_1</name>
    <name evidence="15" type="ORF">SERLUN_R05718</name>
</gene>
<feature type="transmembrane region" description="Helical" evidence="13">
    <location>
        <begin position="352"/>
        <end position="374"/>
    </location>
</feature>
<feature type="compositionally biased region" description="Basic and acidic residues" evidence="12">
    <location>
        <begin position="449"/>
        <end position="473"/>
    </location>
</feature>